<dbReference type="InterPro" id="IPR023298">
    <property type="entry name" value="ATPase_P-typ_TM_dom_sf"/>
</dbReference>
<keyword evidence="3 16" id="KW-1003">Cell membrane</keyword>
<evidence type="ECO:0000256" key="10">
    <source>
        <dbReference type="ARBA" id="ARBA00022842"/>
    </source>
</evidence>
<feature type="transmembrane region" description="Helical" evidence="16">
    <location>
        <begin position="614"/>
        <end position="635"/>
    </location>
</feature>
<feature type="binding site" evidence="16">
    <location>
        <position position="517"/>
    </location>
    <ligand>
        <name>Mg(2+)</name>
        <dbReference type="ChEBI" id="CHEBI:18420"/>
    </ligand>
</feature>
<feature type="transmembrane region" description="Helical" evidence="16">
    <location>
        <begin position="35"/>
        <end position="53"/>
    </location>
</feature>
<reference evidence="19" key="2">
    <citation type="submission" date="2015-09" db="EMBL/GenBank/DDBJ databases">
        <title>Draft genome sequence of a multidrug-resistant Chryseobacterium indologenes isolate from Malaysia.</title>
        <authorList>
            <person name="Yu C.Y."/>
            <person name="Ang G.Y."/>
            <person name="Chan K.-G."/>
        </authorList>
    </citation>
    <scope>NUCLEOTIDE SEQUENCE [LARGE SCALE GENOMIC DNA]</scope>
    <source>
        <strain evidence="19">CI_885</strain>
    </source>
</reference>
<dbReference type="EMBL" id="LJOD01000018">
    <property type="protein sequence ID" value="KPE49427.1"/>
    <property type="molecule type" value="Genomic_DNA"/>
</dbReference>
<dbReference type="RefSeq" id="WP_062702648.1">
    <property type="nucleotide sequence ID" value="NZ_LJOD01000018.1"/>
</dbReference>
<dbReference type="PROSITE" id="PS00154">
    <property type="entry name" value="ATPASE_E1_E2"/>
    <property type="match status" value="1"/>
</dbReference>
<proteinExistence type="inferred from homology"/>
<feature type="transmembrane region" description="Helical" evidence="16">
    <location>
        <begin position="65"/>
        <end position="83"/>
    </location>
</feature>
<dbReference type="SUPFAM" id="SSF56784">
    <property type="entry name" value="HAD-like"/>
    <property type="match status" value="1"/>
</dbReference>
<feature type="binding site" evidence="16">
    <location>
        <begin position="376"/>
        <end position="383"/>
    </location>
    <ligand>
        <name>ATP</name>
        <dbReference type="ChEBI" id="CHEBI:30616"/>
    </ligand>
</feature>
<dbReference type="Proteomes" id="UP000037953">
    <property type="component" value="Unassembled WGS sequence"/>
</dbReference>
<keyword evidence="14 16" id="KW-0406">Ion transport</keyword>
<feature type="binding site" evidence="16">
    <location>
        <position position="347"/>
    </location>
    <ligand>
        <name>ATP</name>
        <dbReference type="ChEBI" id="CHEBI:30616"/>
    </ligand>
</feature>
<dbReference type="SFLD" id="SFLDF00027">
    <property type="entry name" value="p-type_atpase"/>
    <property type="match status" value="1"/>
</dbReference>
<feature type="binding site" evidence="16">
    <location>
        <position position="521"/>
    </location>
    <ligand>
        <name>Mg(2+)</name>
        <dbReference type="ChEBI" id="CHEBI:18420"/>
    </ligand>
</feature>
<comment type="caution">
    <text evidence="18">The sequence shown here is derived from an EMBL/GenBank/DDBJ whole genome shotgun (WGS) entry which is preliminary data.</text>
</comment>
<evidence type="ECO:0000256" key="7">
    <source>
        <dbReference type="ARBA" id="ARBA00022723"/>
    </source>
</evidence>
<evidence type="ECO:0000256" key="11">
    <source>
        <dbReference type="ARBA" id="ARBA00022958"/>
    </source>
</evidence>
<dbReference type="PROSITE" id="PS01229">
    <property type="entry name" value="COF_2"/>
    <property type="match status" value="1"/>
</dbReference>
<keyword evidence="8 16" id="KW-0547">Nucleotide-binding</keyword>
<evidence type="ECO:0000256" key="8">
    <source>
        <dbReference type="ARBA" id="ARBA00022741"/>
    </source>
</evidence>
<keyword evidence="13 16" id="KW-1133">Transmembrane helix</keyword>
<dbReference type="InterPro" id="IPR036412">
    <property type="entry name" value="HAD-like_sf"/>
</dbReference>
<dbReference type="GO" id="GO:0000287">
    <property type="term" value="F:magnesium ion binding"/>
    <property type="evidence" value="ECO:0007669"/>
    <property type="project" value="UniProtKB-UniRule"/>
</dbReference>
<evidence type="ECO:0000256" key="4">
    <source>
        <dbReference type="ARBA" id="ARBA00022538"/>
    </source>
</evidence>
<dbReference type="Pfam" id="PF00122">
    <property type="entry name" value="E1-E2_ATPase"/>
    <property type="match status" value="1"/>
</dbReference>
<dbReference type="FunFam" id="2.70.150.10:FF:000033">
    <property type="entry name" value="Potassium-transporting ATPase ATP-binding subunit"/>
    <property type="match status" value="1"/>
</dbReference>
<dbReference type="SUPFAM" id="SSF81653">
    <property type="entry name" value="Calcium ATPase, transduction domain A"/>
    <property type="match status" value="1"/>
</dbReference>
<dbReference type="OrthoDB" id="1521937at2"/>
<keyword evidence="15 16" id="KW-0472">Membrane</keyword>
<organism evidence="18 19">
    <name type="scientific">Chryseobacterium indologenes</name>
    <name type="common">Flavobacterium indologenes</name>
    <dbReference type="NCBI Taxonomy" id="253"/>
    <lineage>
        <taxon>Bacteria</taxon>
        <taxon>Pseudomonadati</taxon>
        <taxon>Bacteroidota</taxon>
        <taxon>Flavobacteriia</taxon>
        <taxon>Flavobacteriales</taxon>
        <taxon>Weeksellaceae</taxon>
        <taxon>Chryseobacterium group</taxon>
        <taxon>Chryseobacterium</taxon>
    </lineage>
</organism>
<keyword evidence="11 16" id="KW-0630">Potassium</keyword>
<accession>A0A0N1KQZ0</accession>
<evidence type="ECO:0000256" key="5">
    <source>
        <dbReference type="ARBA" id="ARBA00022553"/>
    </source>
</evidence>
<keyword evidence="4 16" id="KW-0633">Potassium transport</keyword>
<dbReference type="Pfam" id="PF00702">
    <property type="entry name" value="Hydrolase"/>
    <property type="match status" value="1"/>
</dbReference>
<keyword evidence="9 16" id="KW-0067">ATP-binding</keyword>
<dbReference type="PANTHER" id="PTHR43743">
    <property type="entry name" value="POTASSIUM-TRANSPORTING ATPASE ATP-BINDING SUBUNIT"/>
    <property type="match status" value="1"/>
</dbReference>
<reference evidence="18 19" key="1">
    <citation type="journal article" date="2015" name="Genom Data">
        <title>Draft genome sequence of a multidrug-resistant Chryseobacterium indologenes isolate from Malaysia.</title>
        <authorList>
            <person name="Yu C.Y."/>
            <person name="Ang G.Y."/>
            <person name="Cheng H.J."/>
            <person name="Cheong Y.M."/>
            <person name="Yin W.F."/>
            <person name="Chan K.G."/>
        </authorList>
    </citation>
    <scope>NUCLEOTIDE SEQUENCE [LARGE SCALE GENOMIC DNA]</scope>
    <source>
        <strain evidence="18 19">CI_885</strain>
    </source>
</reference>
<evidence type="ECO:0000256" key="6">
    <source>
        <dbReference type="ARBA" id="ARBA00022692"/>
    </source>
</evidence>
<dbReference type="SFLD" id="SFLDS00003">
    <property type="entry name" value="Haloacid_Dehalogenase"/>
    <property type="match status" value="1"/>
</dbReference>
<dbReference type="Gene3D" id="3.40.1110.10">
    <property type="entry name" value="Calcium-transporting ATPase, cytoplasmic domain N"/>
    <property type="match status" value="1"/>
</dbReference>
<evidence type="ECO:0000256" key="14">
    <source>
        <dbReference type="ARBA" id="ARBA00023065"/>
    </source>
</evidence>
<comment type="subcellular location">
    <subcellularLocation>
        <location evidence="16">Cell membrane</location>
        <topology evidence="16">Multi-pass membrane protein</topology>
    </subcellularLocation>
    <subcellularLocation>
        <location evidence="1">Membrane</location>
    </subcellularLocation>
</comment>
<name>A0A0N1KQZ0_CHRID</name>
<dbReference type="GO" id="GO:0016887">
    <property type="term" value="F:ATP hydrolysis activity"/>
    <property type="evidence" value="ECO:0007669"/>
    <property type="project" value="InterPro"/>
</dbReference>
<dbReference type="InterPro" id="IPR006391">
    <property type="entry name" value="P-type_ATPase_bsu_IA"/>
</dbReference>
<dbReference type="InterPro" id="IPR023214">
    <property type="entry name" value="HAD_sf"/>
</dbReference>
<dbReference type="SFLD" id="SFLDG00002">
    <property type="entry name" value="C1.7:_P-type_atpase_like"/>
    <property type="match status" value="1"/>
</dbReference>
<dbReference type="InterPro" id="IPR059000">
    <property type="entry name" value="ATPase_P-type_domA"/>
</dbReference>
<feature type="transmembrane region" description="Helical" evidence="16">
    <location>
        <begin position="222"/>
        <end position="242"/>
    </location>
</feature>
<comment type="function">
    <text evidence="16">Part of the high-affinity ATP-driven potassium transport (or Kdp) system, which catalyzes the hydrolysis of ATP coupled with the electrogenic transport of potassium into the cytoplasm. This subunit is responsible for energy coupling to the transport system and for the release of the potassium ions to the cytoplasm.</text>
</comment>
<dbReference type="NCBIfam" id="TIGR01497">
    <property type="entry name" value="kdpB"/>
    <property type="match status" value="1"/>
</dbReference>
<keyword evidence="6 16" id="KW-0812">Transmembrane</keyword>
<evidence type="ECO:0000259" key="17">
    <source>
        <dbReference type="Pfam" id="PF00122"/>
    </source>
</evidence>
<dbReference type="InterPro" id="IPR008250">
    <property type="entry name" value="ATPase_P-typ_transduc_dom_A_sf"/>
</dbReference>
<keyword evidence="5 16" id="KW-0597">Phosphoprotein</keyword>
<comment type="catalytic activity">
    <reaction evidence="16">
        <text>K(+)(out) + ATP + H2O = K(+)(in) + ADP + phosphate + H(+)</text>
        <dbReference type="Rhea" id="RHEA:16777"/>
        <dbReference type="ChEBI" id="CHEBI:15377"/>
        <dbReference type="ChEBI" id="CHEBI:15378"/>
        <dbReference type="ChEBI" id="CHEBI:29103"/>
        <dbReference type="ChEBI" id="CHEBI:30616"/>
        <dbReference type="ChEBI" id="CHEBI:43474"/>
        <dbReference type="ChEBI" id="CHEBI:456216"/>
        <dbReference type="EC" id="7.2.2.6"/>
    </reaction>
</comment>
<feature type="domain" description="P-type ATPase A" evidence="17">
    <location>
        <begin position="125"/>
        <end position="211"/>
    </location>
</feature>
<evidence type="ECO:0000313" key="19">
    <source>
        <dbReference type="Proteomes" id="UP000037953"/>
    </source>
</evidence>
<sequence>MKNQSQTLFQRDLVNEAIKQSFVKLNPKIMFKNPVMFLVEIGTLVMFIVSMFSLTGDKTQGSFSYNFSVFMILFFTVLFANFAEAIAEARGKAQADTLRKTREETPAKLVVSNKPGFQVETALKMSAEMKLGDIFLCEAGDQIPMDGEIIEGLATIDESAITGESAPVIREAGGDKSSVTGGTKVLSDRIKVKVTTKPGESFLDKMIALVEGASRQKTPNEIALTILLAGFTLTFIIVTLTLKPFADYAQTPITIAAFISLFVCLIPTTIGGLLSAIGIAGMDRALRANVITKSGKAVETAGDIDVLLLDKTGTITIGNRKATQFHPANGIKTEDFIKASALSSVADETPEGKSIIELSQLKPEDLLVPNPVYIDFTAETRTSGIDFEDTRIRKGAYDTIKKLTEKAGNTFPEETQKAVTLISENGGTPLVVIVNEKVWGVIELQDIIKTGIQERFQRLRKMGVKTVMVTGDNPLTAKFIAEKAGVDDFIAEAKPEDKMNYIKKEQQEGKLVAMMGDGTNDAPALAQADVGVAMNSGTQAAKEAGNMVDLDNDPTKLIEIVEIGKQLLMTRGTLTTFSIANDVAKYFAIIPALFITFIPSLQKLNIMNLHSPETAILSAVIFNAVIIPFLIPLALKGVAYKPIGASALLRRNLLIYGLGGVIVPFIGIKIIDVVISLFY</sequence>
<dbReference type="EC" id="7.2.2.6" evidence="16"/>
<dbReference type="GO" id="GO:0005524">
    <property type="term" value="F:ATP binding"/>
    <property type="evidence" value="ECO:0007669"/>
    <property type="project" value="UniProtKB-UniRule"/>
</dbReference>
<feature type="binding site" evidence="16">
    <location>
        <position position="394"/>
    </location>
    <ligand>
        <name>ATP</name>
        <dbReference type="ChEBI" id="CHEBI:30616"/>
    </ligand>
</feature>
<evidence type="ECO:0000256" key="13">
    <source>
        <dbReference type="ARBA" id="ARBA00022989"/>
    </source>
</evidence>
<dbReference type="Gene3D" id="3.40.50.1000">
    <property type="entry name" value="HAD superfamily/HAD-like"/>
    <property type="match status" value="1"/>
</dbReference>
<dbReference type="NCBIfam" id="TIGR01494">
    <property type="entry name" value="ATPase_P-type"/>
    <property type="match status" value="2"/>
</dbReference>
<dbReference type="PATRIC" id="fig|253.9.peg.1942"/>
<comment type="similarity">
    <text evidence="16">Belongs to the cation transport ATPase (P-type) (TC 3.A.3) family. Type IA subfamily.</text>
</comment>
<dbReference type="AlphaFoldDB" id="A0A0N1KQZ0"/>
<dbReference type="CDD" id="cd02078">
    <property type="entry name" value="P-type_ATPase_K"/>
    <property type="match status" value="1"/>
</dbReference>
<feature type="transmembrane region" description="Helical" evidence="16">
    <location>
        <begin position="254"/>
        <end position="277"/>
    </location>
</feature>
<evidence type="ECO:0000256" key="3">
    <source>
        <dbReference type="ARBA" id="ARBA00022475"/>
    </source>
</evidence>
<feature type="transmembrane region" description="Helical" evidence="16">
    <location>
        <begin position="583"/>
        <end position="602"/>
    </location>
</feature>
<evidence type="ECO:0000256" key="2">
    <source>
        <dbReference type="ARBA" id="ARBA00022448"/>
    </source>
</evidence>
<dbReference type="GO" id="GO:0008556">
    <property type="term" value="F:P-type potassium transmembrane transporter activity"/>
    <property type="evidence" value="ECO:0007669"/>
    <property type="project" value="UniProtKB-UniRule"/>
</dbReference>
<feature type="transmembrane region" description="Helical" evidence="16">
    <location>
        <begin position="655"/>
        <end position="678"/>
    </location>
</feature>
<keyword evidence="7 16" id="KW-0479">Metal-binding</keyword>
<dbReference type="PANTHER" id="PTHR43743:SF1">
    <property type="entry name" value="POTASSIUM-TRANSPORTING ATPASE ATP-BINDING SUBUNIT"/>
    <property type="match status" value="1"/>
</dbReference>
<evidence type="ECO:0000256" key="12">
    <source>
        <dbReference type="ARBA" id="ARBA00022967"/>
    </source>
</evidence>
<dbReference type="InterPro" id="IPR001757">
    <property type="entry name" value="P_typ_ATPase"/>
</dbReference>
<dbReference type="InterPro" id="IPR018303">
    <property type="entry name" value="ATPase_P-typ_P_site"/>
</dbReference>
<dbReference type="InterPro" id="IPR023299">
    <property type="entry name" value="ATPase_P-typ_cyto_dom_N"/>
</dbReference>
<gene>
    <name evidence="16" type="primary">kdpB</name>
    <name evidence="18" type="ORF">AOB46_19835</name>
</gene>
<dbReference type="GO" id="GO:0005886">
    <property type="term" value="C:plasma membrane"/>
    <property type="evidence" value="ECO:0007669"/>
    <property type="project" value="UniProtKB-SubCell"/>
</dbReference>
<feature type="active site" description="4-aspartylphosphate intermediate" evidence="16">
    <location>
        <position position="310"/>
    </location>
</feature>
<keyword evidence="2 16" id="KW-0813">Transport</keyword>
<protein>
    <recommendedName>
        <fullName evidence="16">Potassium-transporting ATPase ATP-binding subunit</fullName>
        <ecNumber evidence="16">7.2.2.6</ecNumber>
    </recommendedName>
    <alternativeName>
        <fullName evidence="16">ATP phosphohydrolase [potassium-transporting] B chain</fullName>
    </alternativeName>
    <alternativeName>
        <fullName evidence="16">Potassium-binding and translocating subunit B</fullName>
    </alternativeName>
    <alternativeName>
        <fullName evidence="16">Potassium-translocating ATPase B chain</fullName>
    </alternativeName>
</protein>
<evidence type="ECO:0000313" key="18">
    <source>
        <dbReference type="EMBL" id="KPE49427.1"/>
    </source>
</evidence>
<dbReference type="SUPFAM" id="SSF81665">
    <property type="entry name" value="Calcium ATPase, transmembrane domain M"/>
    <property type="match status" value="1"/>
</dbReference>
<keyword evidence="10 16" id="KW-0460">Magnesium</keyword>
<comment type="subunit">
    <text evidence="16">The system is composed of three essential subunits: KdpA, KdpB and KdpC.</text>
</comment>
<dbReference type="Gene3D" id="2.70.150.10">
    <property type="entry name" value="Calcium-transporting ATPase, cytoplasmic transduction domain A"/>
    <property type="match status" value="1"/>
</dbReference>
<keyword evidence="12 16" id="KW-1278">Translocase</keyword>
<feature type="binding site" evidence="16">
    <location>
        <position position="351"/>
    </location>
    <ligand>
        <name>ATP</name>
        <dbReference type="ChEBI" id="CHEBI:30616"/>
    </ligand>
</feature>
<dbReference type="PRINTS" id="PR00119">
    <property type="entry name" value="CATATPASE"/>
</dbReference>
<evidence type="ECO:0000256" key="15">
    <source>
        <dbReference type="ARBA" id="ARBA00023136"/>
    </source>
</evidence>
<evidence type="ECO:0000256" key="16">
    <source>
        <dbReference type="HAMAP-Rule" id="MF_00285"/>
    </source>
</evidence>
<dbReference type="HAMAP" id="MF_00285">
    <property type="entry name" value="KdpB"/>
    <property type="match status" value="1"/>
</dbReference>
<evidence type="ECO:0000256" key="9">
    <source>
        <dbReference type="ARBA" id="ARBA00022840"/>
    </source>
</evidence>
<dbReference type="InterPro" id="IPR044492">
    <property type="entry name" value="P_typ_ATPase_HD_dom"/>
</dbReference>
<evidence type="ECO:0000256" key="1">
    <source>
        <dbReference type="ARBA" id="ARBA00004370"/>
    </source>
</evidence>